<dbReference type="PANTHER" id="PTHR32266">
    <property type="entry name" value="NICOTIANAMINE SYNTHASE 3"/>
    <property type="match status" value="1"/>
</dbReference>
<evidence type="ECO:0000256" key="2">
    <source>
        <dbReference type="ARBA" id="ARBA00022679"/>
    </source>
</evidence>
<reference evidence="4" key="1">
    <citation type="submission" date="2023-06" db="EMBL/GenBank/DDBJ databases">
        <title>Genome-scale phylogeny and comparative genomics of the fungal order Sordariales.</title>
        <authorList>
            <consortium name="Lawrence Berkeley National Laboratory"/>
            <person name="Hensen N."/>
            <person name="Bonometti L."/>
            <person name="Westerberg I."/>
            <person name="Brannstrom I.O."/>
            <person name="Guillou S."/>
            <person name="Cros-Aarteil S."/>
            <person name="Calhoun S."/>
            <person name="Haridas S."/>
            <person name="Kuo A."/>
            <person name="Mondo S."/>
            <person name="Pangilinan J."/>
            <person name="Riley R."/>
            <person name="Labutti K."/>
            <person name="Andreopoulos B."/>
            <person name="Lipzen A."/>
            <person name="Chen C."/>
            <person name="Yanf M."/>
            <person name="Daum C."/>
            <person name="Ng V."/>
            <person name="Clum A."/>
            <person name="Steindorff A."/>
            <person name="Ohm R."/>
            <person name="Martin F."/>
            <person name="Silar P."/>
            <person name="Natvig D."/>
            <person name="Lalanne C."/>
            <person name="Gautier V."/>
            <person name="Ament-Velasquez S.L."/>
            <person name="Kruys A."/>
            <person name="Hutchinson M.I."/>
            <person name="Powell A.J."/>
            <person name="Barry K."/>
            <person name="Miller A.N."/>
            <person name="Grigoriev I.V."/>
            <person name="Debuchy R."/>
            <person name="Gladieux P."/>
            <person name="Thoren M.H."/>
            <person name="Johannesson H."/>
        </authorList>
    </citation>
    <scope>NUCLEOTIDE SEQUENCE</scope>
    <source>
        <strain evidence="4">CBS 307.81</strain>
    </source>
</reference>
<dbReference type="PANTHER" id="PTHR32266:SF12">
    <property type="entry name" value="NICOTIANAMINE SYNTHASE 3"/>
    <property type="match status" value="1"/>
</dbReference>
<dbReference type="Gene3D" id="3.40.50.150">
    <property type="entry name" value="Vaccinia Virus protein VP39"/>
    <property type="match status" value="1"/>
</dbReference>
<evidence type="ECO:0000256" key="1">
    <source>
        <dbReference type="ARBA" id="ARBA00007009"/>
    </source>
</evidence>
<organism evidence="4 5">
    <name type="scientific">Cercophora samala</name>
    <dbReference type="NCBI Taxonomy" id="330535"/>
    <lineage>
        <taxon>Eukaryota</taxon>
        <taxon>Fungi</taxon>
        <taxon>Dikarya</taxon>
        <taxon>Ascomycota</taxon>
        <taxon>Pezizomycotina</taxon>
        <taxon>Sordariomycetes</taxon>
        <taxon>Sordariomycetidae</taxon>
        <taxon>Sordariales</taxon>
        <taxon>Lasiosphaeriaceae</taxon>
        <taxon>Cercophora</taxon>
    </lineage>
</organism>
<keyword evidence="2" id="KW-0808">Transferase</keyword>
<proteinExistence type="inferred from homology"/>
<evidence type="ECO:0000313" key="4">
    <source>
        <dbReference type="EMBL" id="KAK0672435.1"/>
    </source>
</evidence>
<dbReference type="GO" id="GO:0030410">
    <property type="term" value="F:nicotianamine synthase activity"/>
    <property type="evidence" value="ECO:0007669"/>
    <property type="project" value="InterPro"/>
</dbReference>
<dbReference type="GO" id="GO:0030418">
    <property type="term" value="P:nicotianamine biosynthetic process"/>
    <property type="evidence" value="ECO:0007669"/>
    <property type="project" value="InterPro"/>
</dbReference>
<dbReference type="InterPro" id="IPR029063">
    <property type="entry name" value="SAM-dependent_MTases_sf"/>
</dbReference>
<dbReference type="AlphaFoldDB" id="A0AA39ZJZ0"/>
<dbReference type="EMBL" id="JAULSY010000013">
    <property type="protein sequence ID" value="KAK0672435.1"/>
    <property type="molecule type" value="Genomic_DNA"/>
</dbReference>
<name>A0AA39ZJZ0_9PEZI</name>
<sequence length="352" mass="38789">MPLLTSWLGIGSPTKKVDAYPRSSNDSLTIVEKADILQSQKADAREEKVQSLVRSIVNTHTELLKLPHLRPAPAINKLLGNLVAVCSEIHDQDIVEKVLRNVSVQAVLPSLRQICAQSESCLELHWAEHILEGQTEEEVVERLESFPYYENYEDLTRLEVCSILSATKMAPRRVAFIGSGPLPLTSLCLLQALKNDVAVRSLTQPATKNNTAATDNTASQEPIVLNVDYDEAAISASLKLSLALGERGKGMEFICAEATSASASRDLSEFDVVYMAALVGITQTDKEKIMLEVISRMRRGALLVVRSSWGLRSCLYPEVDLATETLLKRLEPCVVVHPYNQVVNSVIVARVR</sequence>
<dbReference type="PROSITE" id="PS51142">
    <property type="entry name" value="NAS"/>
    <property type="match status" value="1"/>
</dbReference>
<protein>
    <submittedName>
        <fullName evidence="4">Nicotianamine synthase</fullName>
    </submittedName>
</protein>
<dbReference type="Proteomes" id="UP001174997">
    <property type="component" value="Unassembled WGS sequence"/>
</dbReference>
<dbReference type="InterPro" id="IPR004298">
    <property type="entry name" value="Nicotian_synth"/>
</dbReference>
<evidence type="ECO:0000256" key="3">
    <source>
        <dbReference type="ARBA" id="ARBA00022691"/>
    </source>
</evidence>
<comment type="caution">
    <text evidence="4">The sequence shown here is derived from an EMBL/GenBank/DDBJ whole genome shotgun (WGS) entry which is preliminary data.</text>
</comment>
<keyword evidence="5" id="KW-1185">Reference proteome</keyword>
<accession>A0AA39ZJZ0</accession>
<gene>
    <name evidence="4" type="ORF">QBC41DRAFT_243632</name>
</gene>
<keyword evidence="3" id="KW-0949">S-adenosyl-L-methionine</keyword>
<evidence type="ECO:0000313" key="5">
    <source>
        <dbReference type="Proteomes" id="UP001174997"/>
    </source>
</evidence>
<dbReference type="Pfam" id="PF03059">
    <property type="entry name" value="NAS"/>
    <property type="match status" value="1"/>
</dbReference>
<comment type="similarity">
    <text evidence="1">Belongs to the nicotianamine synthase (NAS)-like family.</text>
</comment>